<accession>A0A137NPZ3</accession>
<dbReference type="Proteomes" id="UP000070444">
    <property type="component" value="Unassembled WGS sequence"/>
</dbReference>
<evidence type="ECO:0000313" key="2">
    <source>
        <dbReference type="Proteomes" id="UP000070444"/>
    </source>
</evidence>
<protein>
    <submittedName>
        <fullName evidence="1">Uncharacterized protein</fullName>
    </submittedName>
</protein>
<gene>
    <name evidence="1" type="ORF">CONCODRAFT_13871</name>
</gene>
<dbReference type="EMBL" id="KQ965149">
    <property type="protein sequence ID" value="KXN64823.1"/>
    <property type="molecule type" value="Genomic_DNA"/>
</dbReference>
<dbReference type="AlphaFoldDB" id="A0A137NPZ3"/>
<proteinExistence type="predicted"/>
<feature type="non-terminal residue" evidence="1">
    <location>
        <position position="636"/>
    </location>
</feature>
<name>A0A137NPZ3_CONC2</name>
<reference evidence="1 2" key="1">
    <citation type="journal article" date="2015" name="Genome Biol. Evol.">
        <title>Phylogenomic analyses indicate that early fungi evolved digesting cell walls of algal ancestors of land plants.</title>
        <authorList>
            <person name="Chang Y."/>
            <person name="Wang S."/>
            <person name="Sekimoto S."/>
            <person name="Aerts A.L."/>
            <person name="Choi C."/>
            <person name="Clum A."/>
            <person name="LaButti K.M."/>
            <person name="Lindquist E.A."/>
            <person name="Yee Ngan C."/>
            <person name="Ohm R.A."/>
            <person name="Salamov A.A."/>
            <person name="Grigoriev I.V."/>
            <person name="Spatafora J.W."/>
            <person name="Berbee M.L."/>
        </authorList>
    </citation>
    <scope>NUCLEOTIDE SEQUENCE [LARGE SCALE GENOMIC DNA]</scope>
    <source>
        <strain evidence="1 2">NRRL 28638</strain>
    </source>
</reference>
<organism evidence="1 2">
    <name type="scientific">Conidiobolus coronatus (strain ATCC 28846 / CBS 209.66 / NRRL 28638)</name>
    <name type="common">Delacroixia coronata</name>
    <dbReference type="NCBI Taxonomy" id="796925"/>
    <lineage>
        <taxon>Eukaryota</taxon>
        <taxon>Fungi</taxon>
        <taxon>Fungi incertae sedis</taxon>
        <taxon>Zoopagomycota</taxon>
        <taxon>Entomophthoromycotina</taxon>
        <taxon>Entomophthoromycetes</taxon>
        <taxon>Entomophthorales</taxon>
        <taxon>Ancylistaceae</taxon>
        <taxon>Conidiobolus</taxon>
    </lineage>
</organism>
<sequence length="636" mass="69355">MASGESEYASKLLNPKSSSKGFGMMACEHSKDLRPEPDFCYKLEFNDDVRYIDTRTSRRARLQDQVSELKHVSECVRMKEKKGHGLNGCSYCLKESGYVACRFDELCGAMCFACFKRSRAKNRGAAIASAVGLLSATQFKDAWYRKLLIDAECASCHIYSPALDARLKNTSGRPVESLDATNIDACADYYLWIDKKKHLSNLPLPVPKGFDIIVWCGCCQAIVLRTKTCGMHQIVESKRCMHINKSVLIRCEIIDASLPPSTAKEENYDYEYEVQRVARYNFPELYEACCGEPGRYVDTPFRLEDHNSEDLREHMDGISHGEQTSASPRISQFALEKKAACVASAQSNMLVGSNGSAFWSNIVLDSDGTRACEAMSYVTRVWCDGVPDEVSDAILRSLVVQLTAGAFCEFTPECIAHGNKGCCELDLAKDPDGYGRNSCNEDSPTRGGVDSHPLIPGPSESASAWVPKMMSMSELAACKAITIAARTVNLYSLWRKYVGLIGSADDLKKIFSQADDAIVIQCVTRLATLMSVGSAVPEDENIAGLHGLVVSTGLCSCSMVGSPMMAGKTVGCVGSACINFACIDAECLTGASRCIIVARIVSEYALWPSALRAIQIALDGLSTGVSKGHAKSWQLE</sequence>
<keyword evidence="2" id="KW-1185">Reference proteome</keyword>
<evidence type="ECO:0000313" key="1">
    <source>
        <dbReference type="EMBL" id="KXN64823.1"/>
    </source>
</evidence>